<evidence type="ECO:0000313" key="8">
    <source>
        <dbReference type="Proteomes" id="UP000190395"/>
    </source>
</evidence>
<evidence type="ECO:0000259" key="6">
    <source>
        <dbReference type="PROSITE" id="PS50977"/>
    </source>
</evidence>
<keyword evidence="2" id="KW-0805">Transcription regulation</keyword>
<organism evidence="7 8">
    <name type="scientific">Treponema berlinense</name>
    <dbReference type="NCBI Taxonomy" id="225004"/>
    <lineage>
        <taxon>Bacteria</taxon>
        <taxon>Pseudomonadati</taxon>
        <taxon>Spirochaetota</taxon>
        <taxon>Spirochaetia</taxon>
        <taxon>Spirochaetales</taxon>
        <taxon>Treponemataceae</taxon>
        <taxon>Treponema</taxon>
    </lineage>
</organism>
<proteinExistence type="predicted"/>
<evidence type="ECO:0000256" key="2">
    <source>
        <dbReference type="ARBA" id="ARBA00023015"/>
    </source>
</evidence>
<evidence type="ECO:0000256" key="5">
    <source>
        <dbReference type="PROSITE-ProRule" id="PRU00335"/>
    </source>
</evidence>
<keyword evidence="8" id="KW-1185">Reference proteome</keyword>
<dbReference type="AlphaFoldDB" id="A0A1T4QUV5"/>
<dbReference type="InterPro" id="IPR001647">
    <property type="entry name" value="HTH_TetR"/>
</dbReference>
<dbReference type="SUPFAM" id="SSF46689">
    <property type="entry name" value="Homeodomain-like"/>
    <property type="match status" value="1"/>
</dbReference>
<name>A0A1T4QUV5_9SPIR</name>
<dbReference type="STRING" id="225004.SAMN02745152_02116"/>
<dbReference type="EMBL" id="FUXC01000018">
    <property type="protein sequence ID" value="SKA07377.1"/>
    <property type="molecule type" value="Genomic_DNA"/>
</dbReference>
<accession>A0A1T4QUV5</accession>
<gene>
    <name evidence="7" type="ORF">SAMN02745152_02116</name>
</gene>
<feature type="DNA-binding region" description="H-T-H motif" evidence="5">
    <location>
        <begin position="31"/>
        <end position="50"/>
    </location>
</feature>
<dbReference type="Proteomes" id="UP000190395">
    <property type="component" value="Unassembled WGS sequence"/>
</dbReference>
<dbReference type="Pfam" id="PF00440">
    <property type="entry name" value="TetR_N"/>
    <property type="match status" value="1"/>
</dbReference>
<sequence length="202" mass="23225">MAIVVEHEKRKREILEKAMELFCRDGYEDVTFQKIADACGITRTTLYIYFGSKHEIFNFSIKQLSSDLEVKFLKIIKDHSITAEDCLRKITSDAIDACVENKTLFEILVPYLTGLYKTGDDVYERVRRRTIRINHLLSMMIVRGQKNGEFRKFSVKTANDLIFGLIIESVFKMAVLHNAEVDNIKASLNLAIDGLLAERPEN</sequence>
<dbReference type="InterPro" id="IPR009057">
    <property type="entry name" value="Homeodomain-like_sf"/>
</dbReference>
<dbReference type="GeneID" id="303368328"/>
<dbReference type="GO" id="GO:0000976">
    <property type="term" value="F:transcription cis-regulatory region binding"/>
    <property type="evidence" value="ECO:0007669"/>
    <property type="project" value="TreeGrafter"/>
</dbReference>
<evidence type="ECO:0000256" key="3">
    <source>
        <dbReference type="ARBA" id="ARBA00023125"/>
    </source>
</evidence>
<evidence type="ECO:0000256" key="4">
    <source>
        <dbReference type="ARBA" id="ARBA00023163"/>
    </source>
</evidence>
<dbReference type="InterPro" id="IPR036271">
    <property type="entry name" value="Tet_transcr_reg_TetR-rel_C_sf"/>
</dbReference>
<dbReference type="GO" id="GO:0003700">
    <property type="term" value="F:DNA-binding transcription factor activity"/>
    <property type="evidence" value="ECO:0007669"/>
    <property type="project" value="TreeGrafter"/>
</dbReference>
<dbReference type="Gene3D" id="1.10.357.10">
    <property type="entry name" value="Tetracycline Repressor, domain 2"/>
    <property type="match status" value="1"/>
</dbReference>
<dbReference type="Gene3D" id="1.10.10.60">
    <property type="entry name" value="Homeodomain-like"/>
    <property type="match status" value="1"/>
</dbReference>
<dbReference type="PRINTS" id="PR00455">
    <property type="entry name" value="HTHTETR"/>
</dbReference>
<feature type="domain" description="HTH tetR-type" evidence="6">
    <location>
        <begin position="8"/>
        <end position="68"/>
    </location>
</feature>
<dbReference type="SUPFAM" id="SSF48498">
    <property type="entry name" value="Tetracyclin repressor-like, C-terminal domain"/>
    <property type="match status" value="1"/>
</dbReference>
<dbReference type="PANTHER" id="PTHR30055">
    <property type="entry name" value="HTH-TYPE TRANSCRIPTIONAL REGULATOR RUTR"/>
    <property type="match status" value="1"/>
</dbReference>
<keyword evidence="4" id="KW-0804">Transcription</keyword>
<dbReference type="RefSeq" id="WP_078931848.1">
    <property type="nucleotide sequence ID" value="NZ_CAMCOW010000095.1"/>
</dbReference>
<keyword evidence="3 5" id="KW-0238">DNA-binding</keyword>
<evidence type="ECO:0000313" key="7">
    <source>
        <dbReference type="EMBL" id="SKA07377.1"/>
    </source>
</evidence>
<protein>
    <submittedName>
        <fullName evidence="7">Transcriptional regulator, TetR family</fullName>
    </submittedName>
</protein>
<dbReference type="OrthoDB" id="9809994at2"/>
<keyword evidence="1" id="KW-0678">Repressor</keyword>
<dbReference type="InterPro" id="IPR050109">
    <property type="entry name" value="HTH-type_TetR-like_transc_reg"/>
</dbReference>
<evidence type="ECO:0000256" key="1">
    <source>
        <dbReference type="ARBA" id="ARBA00022491"/>
    </source>
</evidence>
<dbReference type="PANTHER" id="PTHR30055:SF175">
    <property type="entry name" value="HTH-TYPE TRANSCRIPTIONAL REPRESSOR KSTR2"/>
    <property type="match status" value="1"/>
</dbReference>
<dbReference type="PROSITE" id="PS50977">
    <property type="entry name" value="HTH_TETR_2"/>
    <property type="match status" value="1"/>
</dbReference>
<reference evidence="7 8" key="1">
    <citation type="submission" date="2017-02" db="EMBL/GenBank/DDBJ databases">
        <authorList>
            <person name="Peterson S.W."/>
        </authorList>
    </citation>
    <scope>NUCLEOTIDE SEQUENCE [LARGE SCALE GENOMIC DNA]</scope>
    <source>
        <strain evidence="7 8">ATCC BAA-909</strain>
    </source>
</reference>